<dbReference type="NCBIfam" id="TIGR00835">
    <property type="entry name" value="agcS"/>
    <property type="match status" value="1"/>
</dbReference>
<feature type="transmembrane region" description="Helical" evidence="8">
    <location>
        <begin position="149"/>
        <end position="168"/>
    </location>
</feature>
<dbReference type="PANTHER" id="PTHR30330:SF3">
    <property type="entry name" value="TRANSCRIPTIONAL REGULATOR, LRP FAMILY"/>
    <property type="match status" value="1"/>
</dbReference>
<keyword evidence="8" id="KW-0997">Cell inner membrane</keyword>
<evidence type="ECO:0000256" key="4">
    <source>
        <dbReference type="ARBA" id="ARBA00022475"/>
    </source>
</evidence>
<reference evidence="9 10" key="1">
    <citation type="submission" date="2019-02" db="EMBL/GenBank/DDBJ databases">
        <title>Prokaryotic population dynamics and viral predation in marine succession experiment using metagenomics: the confinement effect.</title>
        <authorList>
            <person name="Haro-Moreno J.M."/>
            <person name="Rodriguez-Valera F."/>
            <person name="Lopez-Perez M."/>
        </authorList>
    </citation>
    <scope>NUCLEOTIDE SEQUENCE [LARGE SCALE GENOMIC DNA]</scope>
    <source>
        <strain evidence="9">MED-G169</strain>
    </source>
</reference>
<dbReference type="EMBL" id="SHBO01000007">
    <property type="protein sequence ID" value="RZO08003.1"/>
    <property type="molecule type" value="Genomic_DNA"/>
</dbReference>
<organism evidence="9 10">
    <name type="scientific">SAR92 clade bacterium</name>
    <dbReference type="NCBI Taxonomy" id="2315479"/>
    <lineage>
        <taxon>Bacteria</taxon>
        <taxon>Pseudomonadati</taxon>
        <taxon>Pseudomonadota</taxon>
        <taxon>Gammaproteobacteria</taxon>
        <taxon>Cellvibrionales</taxon>
        <taxon>Porticoccaceae</taxon>
        <taxon>SAR92 clade</taxon>
    </lineage>
</organism>
<evidence type="ECO:0000256" key="8">
    <source>
        <dbReference type="RuleBase" id="RU363064"/>
    </source>
</evidence>
<evidence type="ECO:0000313" key="9">
    <source>
        <dbReference type="EMBL" id="RZO08003.1"/>
    </source>
</evidence>
<feature type="transmembrane region" description="Helical" evidence="8">
    <location>
        <begin position="310"/>
        <end position="337"/>
    </location>
</feature>
<evidence type="ECO:0000256" key="6">
    <source>
        <dbReference type="ARBA" id="ARBA00022989"/>
    </source>
</evidence>
<feature type="transmembrane region" description="Helical" evidence="8">
    <location>
        <begin position="252"/>
        <end position="277"/>
    </location>
</feature>
<keyword evidence="5 8" id="KW-0812">Transmembrane</keyword>
<dbReference type="GO" id="GO:0005283">
    <property type="term" value="F:amino acid:sodium symporter activity"/>
    <property type="evidence" value="ECO:0007669"/>
    <property type="project" value="InterPro"/>
</dbReference>
<evidence type="ECO:0000256" key="5">
    <source>
        <dbReference type="ARBA" id="ARBA00022692"/>
    </source>
</evidence>
<dbReference type="Proteomes" id="UP000318148">
    <property type="component" value="Unassembled WGS sequence"/>
</dbReference>
<name>A0A520LNH2_9GAMM</name>
<evidence type="ECO:0000256" key="7">
    <source>
        <dbReference type="ARBA" id="ARBA00023136"/>
    </source>
</evidence>
<keyword evidence="6 8" id="KW-1133">Transmembrane helix</keyword>
<keyword evidence="3 8" id="KW-0813">Transport</keyword>
<evidence type="ECO:0000256" key="1">
    <source>
        <dbReference type="ARBA" id="ARBA00004651"/>
    </source>
</evidence>
<feature type="transmembrane region" description="Helical" evidence="8">
    <location>
        <begin position="100"/>
        <end position="117"/>
    </location>
</feature>
<sequence>MEYLNSLEIFLNGWADLMWGTPLVILLVGGGIYFMIHSSFKPYRYFGHAINLILGKHDSDKDPGSIPHSQALATALSGTLGLGNIAGVAIAITVGGPGSIFWMWITAIAGVSTKFYTASLSVMYRKENLDGQLCGGPMYVITEGMGRRWFPLAAVFSVACMIGALPIFQANQFVQLLRDLVAEPLNLATKENHFSFDLVASLIIASFVALVIRGKIKRIGTFAIRIVPTMIAIYLFATSFILFEYFDQIPDVFVLIINDAFTGSAVAGGSLGTVIMIGIRRGAFSNEAGIGTESMAHGTAKTREPIREGLVAMMGPVIDTLIMCTATALIILLTGVWEINDNLYGVTLTAIALDTVFPFFGKYLLLVMVGFLSFTTMVTMWFYGVRSAGFLFGEKNSGFYTPVYLTLLVAGSVVSLDIVNGLILATFATMAIPTMISTLYLSPKVKVAANQYFEKIKK</sequence>
<feature type="transmembrane region" description="Helical" evidence="8">
    <location>
        <begin position="397"/>
        <end position="416"/>
    </location>
</feature>
<feature type="transmembrane region" description="Helical" evidence="8">
    <location>
        <begin position="224"/>
        <end position="246"/>
    </location>
</feature>
<evidence type="ECO:0000256" key="3">
    <source>
        <dbReference type="ARBA" id="ARBA00022448"/>
    </source>
</evidence>
<protein>
    <submittedName>
        <fullName evidence="9">Alanine:cation symporter family protein</fullName>
    </submittedName>
</protein>
<dbReference type="PRINTS" id="PR00175">
    <property type="entry name" value="NAALASMPORT"/>
</dbReference>
<dbReference type="Gene3D" id="1.20.1740.10">
    <property type="entry name" value="Amino acid/polyamine transporter I"/>
    <property type="match status" value="1"/>
</dbReference>
<dbReference type="Pfam" id="PF01235">
    <property type="entry name" value="Na_Ala_symp"/>
    <property type="match status" value="1"/>
</dbReference>
<keyword evidence="8" id="KW-0769">Symport</keyword>
<feature type="transmembrane region" description="Helical" evidence="8">
    <location>
        <begin position="422"/>
        <end position="441"/>
    </location>
</feature>
<feature type="transmembrane region" description="Helical" evidence="8">
    <location>
        <begin position="17"/>
        <end position="36"/>
    </location>
</feature>
<feature type="transmembrane region" description="Helical" evidence="8">
    <location>
        <begin position="363"/>
        <end position="385"/>
    </location>
</feature>
<comment type="similarity">
    <text evidence="2 8">Belongs to the alanine or glycine:cation symporter (AGCS) (TC 2.A.25) family.</text>
</comment>
<dbReference type="InterPro" id="IPR001463">
    <property type="entry name" value="Na/Ala_symport"/>
</dbReference>
<proteinExistence type="inferred from homology"/>
<evidence type="ECO:0000313" key="10">
    <source>
        <dbReference type="Proteomes" id="UP000318148"/>
    </source>
</evidence>
<feature type="transmembrane region" description="Helical" evidence="8">
    <location>
        <begin position="194"/>
        <end position="212"/>
    </location>
</feature>
<evidence type="ECO:0000256" key="2">
    <source>
        <dbReference type="ARBA" id="ARBA00009261"/>
    </source>
</evidence>
<dbReference type="AlphaFoldDB" id="A0A520LNH2"/>
<feature type="transmembrane region" description="Helical" evidence="8">
    <location>
        <begin position="71"/>
        <end position="94"/>
    </location>
</feature>
<keyword evidence="4" id="KW-1003">Cell membrane</keyword>
<comment type="caution">
    <text evidence="9">The sequence shown here is derived from an EMBL/GenBank/DDBJ whole genome shotgun (WGS) entry which is preliminary data.</text>
</comment>
<dbReference type="GO" id="GO:0005886">
    <property type="term" value="C:plasma membrane"/>
    <property type="evidence" value="ECO:0007669"/>
    <property type="project" value="UniProtKB-SubCell"/>
</dbReference>
<comment type="subcellular location">
    <subcellularLocation>
        <location evidence="8">Cell inner membrane</location>
        <topology evidence="8">Multi-pass membrane protein</topology>
    </subcellularLocation>
    <subcellularLocation>
        <location evidence="1">Cell membrane</location>
        <topology evidence="1">Multi-pass membrane protein</topology>
    </subcellularLocation>
</comment>
<gene>
    <name evidence="9" type="ORF">EVB02_01050</name>
</gene>
<keyword evidence="7 8" id="KW-0472">Membrane</keyword>
<dbReference type="PANTHER" id="PTHR30330">
    <property type="entry name" value="AGSS FAMILY TRANSPORTER, SODIUM-ALANINE"/>
    <property type="match status" value="1"/>
</dbReference>
<accession>A0A520LNH2</accession>